<dbReference type="Pfam" id="PF01715">
    <property type="entry name" value="IPPT"/>
    <property type="match status" value="1"/>
</dbReference>
<keyword evidence="8 10" id="KW-0460">Magnesium</keyword>
<evidence type="ECO:0000256" key="8">
    <source>
        <dbReference type="ARBA" id="ARBA00022842"/>
    </source>
</evidence>
<keyword evidence="5 10" id="KW-0819">tRNA processing</keyword>
<dbReference type="HAMAP" id="MF_00185">
    <property type="entry name" value="IPP_trans"/>
    <property type="match status" value="1"/>
</dbReference>
<comment type="caution">
    <text evidence="14">The sequence shown here is derived from an EMBL/GenBank/DDBJ whole genome shotgun (WGS) entry which is preliminary data.</text>
</comment>
<comment type="catalytic activity">
    <reaction evidence="9 10 11">
        <text>adenosine(37) in tRNA + dimethylallyl diphosphate = N(6)-dimethylallyladenosine(37) in tRNA + diphosphate</text>
        <dbReference type="Rhea" id="RHEA:26482"/>
        <dbReference type="Rhea" id="RHEA-COMP:10162"/>
        <dbReference type="Rhea" id="RHEA-COMP:10375"/>
        <dbReference type="ChEBI" id="CHEBI:33019"/>
        <dbReference type="ChEBI" id="CHEBI:57623"/>
        <dbReference type="ChEBI" id="CHEBI:74411"/>
        <dbReference type="ChEBI" id="CHEBI:74415"/>
        <dbReference type="EC" id="2.5.1.75"/>
    </reaction>
</comment>
<protein>
    <recommendedName>
        <fullName evidence="10">tRNA dimethylallyltransferase</fullName>
        <ecNumber evidence="10">2.5.1.75</ecNumber>
    </recommendedName>
    <alternativeName>
        <fullName evidence="10">Dimethylallyl diphosphate:tRNA dimethylallyltransferase</fullName>
        <shortName evidence="10">DMAPP:tRNA dimethylallyltransferase</shortName>
        <shortName evidence="10">DMATase</shortName>
    </alternativeName>
    <alternativeName>
        <fullName evidence="10">Isopentenyl-diphosphate:tRNA isopentenyltransferase</fullName>
        <shortName evidence="10">IPP transferase</shortName>
        <shortName evidence="10">IPPT</shortName>
        <shortName evidence="10">IPTase</shortName>
    </alternativeName>
</protein>
<evidence type="ECO:0000256" key="13">
    <source>
        <dbReference type="RuleBase" id="RU003785"/>
    </source>
</evidence>
<evidence type="ECO:0000256" key="5">
    <source>
        <dbReference type="ARBA" id="ARBA00022694"/>
    </source>
</evidence>
<comment type="similarity">
    <text evidence="3 10 13">Belongs to the IPP transferase family.</text>
</comment>
<evidence type="ECO:0000256" key="4">
    <source>
        <dbReference type="ARBA" id="ARBA00022679"/>
    </source>
</evidence>
<evidence type="ECO:0000256" key="9">
    <source>
        <dbReference type="ARBA" id="ARBA00049563"/>
    </source>
</evidence>
<comment type="function">
    <text evidence="2 10 12">Catalyzes the transfer of a dimethylallyl group onto the adenine at position 37 in tRNAs that read codons beginning with uridine, leading to the formation of N6-(dimethylallyl)adenosine (i(6)A).</text>
</comment>
<dbReference type="InterPro" id="IPR039657">
    <property type="entry name" value="Dimethylallyltransferase"/>
</dbReference>
<feature type="site" description="Interaction with substrate tRNA" evidence="10">
    <location>
        <position position="116"/>
    </location>
</feature>
<dbReference type="Gene3D" id="1.10.20.140">
    <property type="match status" value="1"/>
</dbReference>
<dbReference type="SUPFAM" id="SSF52540">
    <property type="entry name" value="P-loop containing nucleoside triphosphate hydrolases"/>
    <property type="match status" value="2"/>
</dbReference>
<dbReference type="NCBIfam" id="TIGR00174">
    <property type="entry name" value="miaA"/>
    <property type="match status" value="1"/>
</dbReference>
<evidence type="ECO:0000256" key="2">
    <source>
        <dbReference type="ARBA" id="ARBA00003213"/>
    </source>
</evidence>
<gene>
    <name evidence="10" type="primary">miaA</name>
    <name evidence="14" type="ORF">HAT2_00263</name>
</gene>
<dbReference type="PANTHER" id="PTHR11088:SF60">
    <property type="entry name" value="TRNA DIMETHYLALLYLTRANSFERASE"/>
    <property type="match status" value="1"/>
</dbReference>
<dbReference type="AlphaFoldDB" id="A0A369KDH0"/>
<dbReference type="InterPro" id="IPR027417">
    <property type="entry name" value="P-loop_NTPase"/>
</dbReference>
<evidence type="ECO:0000256" key="12">
    <source>
        <dbReference type="RuleBase" id="RU003784"/>
    </source>
</evidence>
<dbReference type="GO" id="GO:0006400">
    <property type="term" value="P:tRNA modification"/>
    <property type="evidence" value="ECO:0007669"/>
    <property type="project" value="TreeGrafter"/>
</dbReference>
<comment type="caution">
    <text evidence="10">Lacks conserved residue(s) required for the propagation of feature annotation.</text>
</comment>
<evidence type="ECO:0000256" key="10">
    <source>
        <dbReference type="HAMAP-Rule" id="MF_00185"/>
    </source>
</evidence>
<proteinExistence type="inferred from homology"/>
<feature type="binding site" evidence="10">
    <location>
        <begin position="27"/>
        <end position="32"/>
    </location>
    <ligand>
        <name>substrate</name>
    </ligand>
</feature>
<dbReference type="Proteomes" id="UP000253816">
    <property type="component" value="Unassembled WGS sequence"/>
</dbReference>
<dbReference type="EMBL" id="QQBG01000010">
    <property type="protein sequence ID" value="RDB31652.1"/>
    <property type="molecule type" value="Genomic_DNA"/>
</dbReference>
<evidence type="ECO:0000256" key="3">
    <source>
        <dbReference type="ARBA" id="ARBA00005842"/>
    </source>
</evidence>
<name>A0A369KDH0_9BACT</name>
<keyword evidence="7 10" id="KW-0067">ATP-binding</keyword>
<keyword evidence="15" id="KW-1185">Reference proteome</keyword>
<evidence type="ECO:0000313" key="14">
    <source>
        <dbReference type="EMBL" id="RDB31652.1"/>
    </source>
</evidence>
<dbReference type="OrthoDB" id="9776390at2"/>
<keyword evidence="6 10" id="KW-0547">Nucleotide-binding</keyword>
<keyword evidence="4 10" id="KW-0808">Transferase</keyword>
<evidence type="ECO:0000256" key="6">
    <source>
        <dbReference type="ARBA" id="ARBA00022741"/>
    </source>
</evidence>
<dbReference type="GO" id="GO:0005524">
    <property type="term" value="F:ATP binding"/>
    <property type="evidence" value="ECO:0007669"/>
    <property type="project" value="UniProtKB-UniRule"/>
</dbReference>
<evidence type="ECO:0000256" key="11">
    <source>
        <dbReference type="RuleBase" id="RU003783"/>
    </source>
</evidence>
<comment type="subunit">
    <text evidence="10">Monomer.</text>
</comment>
<feature type="binding site" evidence="10">
    <location>
        <begin position="25"/>
        <end position="32"/>
    </location>
    <ligand>
        <name>ATP</name>
        <dbReference type="ChEBI" id="CHEBI:30616"/>
    </ligand>
</feature>
<accession>A0A369KDH0</accession>
<dbReference type="EC" id="2.5.1.75" evidence="10"/>
<evidence type="ECO:0000313" key="15">
    <source>
        <dbReference type="Proteomes" id="UP000253816"/>
    </source>
</evidence>
<reference evidence="14 15" key="1">
    <citation type="submission" date="2018-07" db="EMBL/GenBank/DDBJ databases">
        <title>Comparative genomics of the Candidatus Parilichlamydiaceae reveals evidence of convergent evolution and genome reduction in the phylum Chlamydiae.</title>
        <authorList>
            <person name="Taylor-Brown A."/>
            <person name="Polkinghorne A."/>
        </authorList>
    </citation>
    <scope>NUCLEOTIDE SEQUENCE [LARGE SCALE GENOMIC DNA]</scope>
    <source>
        <strain evidence="14 15">Hat2</strain>
    </source>
</reference>
<organism evidence="14 15">
    <name type="scientific">Candidatus Similichlamydia laticola</name>
    <dbReference type="NCBI Taxonomy" id="2170265"/>
    <lineage>
        <taxon>Bacteria</taxon>
        <taxon>Pseudomonadati</taxon>
        <taxon>Chlamydiota</taxon>
        <taxon>Chlamydiia</taxon>
        <taxon>Parachlamydiales</taxon>
        <taxon>Candidatus Parilichlamydiaceae</taxon>
        <taxon>Candidatus Similichlamydia</taxon>
    </lineage>
</organism>
<dbReference type="PANTHER" id="PTHR11088">
    <property type="entry name" value="TRNA DIMETHYLALLYLTRANSFERASE"/>
    <property type="match status" value="1"/>
</dbReference>
<comment type="cofactor">
    <cofactor evidence="1 10">
        <name>Mg(2+)</name>
        <dbReference type="ChEBI" id="CHEBI:18420"/>
    </cofactor>
</comment>
<evidence type="ECO:0000256" key="1">
    <source>
        <dbReference type="ARBA" id="ARBA00001946"/>
    </source>
</evidence>
<sequence length="325" mass="36761">MYPMSQPILVPTSSQCTFDALVIMGPTASGKTQLALDLAKEIPLEVISVDSVQVYRGMDIGTAKVTAEERKRVPHHLIDVRSVSDPYHLAAFLSEVESVLQGILKRGSLPVFVGGSGFYFEGLFRGLPPTPPLHQEARAKLERELEEEGVHSLYARLCSLDPQAASLLSKGDRHKIVRALEVIEVTGQLLSSLRRQRQKKGLELRARLVRLESDRENLRQKVLRRCDLMLERGLLEEVEGLIPQGIKENPAARTAIGYRHFLEYLDGHVSFDESVYFFKQVSCQLIKKQETWSRSRDRFVPVEVLASRKALDRFMEQMCSWSTCV</sequence>
<dbReference type="InterPro" id="IPR018022">
    <property type="entry name" value="IPT"/>
</dbReference>
<dbReference type="Gene3D" id="3.40.50.300">
    <property type="entry name" value="P-loop containing nucleotide triphosphate hydrolases"/>
    <property type="match status" value="1"/>
</dbReference>
<feature type="region of interest" description="Interaction with substrate tRNA" evidence="10">
    <location>
        <begin position="50"/>
        <end position="53"/>
    </location>
</feature>
<evidence type="ECO:0000256" key="7">
    <source>
        <dbReference type="ARBA" id="ARBA00022840"/>
    </source>
</evidence>
<dbReference type="GO" id="GO:0052381">
    <property type="term" value="F:tRNA dimethylallyltransferase activity"/>
    <property type="evidence" value="ECO:0007669"/>
    <property type="project" value="UniProtKB-UniRule"/>
</dbReference>
<feature type="site" description="Interaction with substrate tRNA" evidence="10">
    <location>
        <position position="138"/>
    </location>
</feature>